<evidence type="ECO:0000313" key="3">
    <source>
        <dbReference type="Proteomes" id="UP000267821"/>
    </source>
</evidence>
<dbReference type="EMBL" id="ML121648">
    <property type="protein sequence ID" value="RPB18289.1"/>
    <property type="molecule type" value="Genomic_DNA"/>
</dbReference>
<organism evidence="2 3">
    <name type="scientific">Terfezia boudieri ATCC MYA-4762</name>
    <dbReference type="NCBI Taxonomy" id="1051890"/>
    <lineage>
        <taxon>Eukaryota</taxon>
        <taxon>Fungi</taxon>
        <taxon>Dikarya</taxon>
        <taxon>Ascomycota</taxon>
        <taxon>Pezizomycotina</taxon>
        <taxon>Pezizomycetes</taxon>
        <taxon>Pezizales</taxon>
        <taxon>Pezizaceae</taxon>
        <taxon>Terfezia</taxon>
    </lineage>
</organism>
<protein>
    <submittedName>
        <fullName evidence="2">Uncharacterized protein</fullName>
    </submittedName>
</protein>
<gene>
    <name evidence="2" type="ORF">L211DRAFT_854255</name>
</gene>
<accession>A0A3N4L9Z5</accession>
<dbReference type="InParanoid" id="A0A3N4L9Z5"/>
<proteinExistence type="predicted"/>
<name>A0A3N4L9Z5_9PEZI</name>
<sequence length="246" mass="27082">MECVSLDDFPASGAAVIRRDPKTDDTKPAHKALNELMLDCFKKVRESRGKRKRAAAREALVAEAGQVEDEEGADAEGRAPSKRGGVKKLGVLYEASLNKLHMKVSSQLPDGWKVREIIGSLEDPDPAAGDPLIIPIATTHIRSDDELDAFLRLTEARPIKLLIVLHRDPAVRANSPPPAGCNTNTYYFNLGRFDGPEYYMDEIEDSEEEVTRRTGGSSVQSGGRRLCYGLGGKKSSQYGSWRRPDK</sequence>
<dbReference type="AlphaFoldDB" id="A0A3N4L9Z5"/>
<dbReference type="Proteomes" id="UP000267821">
    <property type="component" value="Unassembled WGS sequence"/>
</dbReference>
<evidence type="ECO:0000256" key="1">
    <source>
        <dbReference type="SAM" id="MobiDB-lite"/>
    </source>
</evidence>
<dbReference type="OrthoDB" id="5425288at2759"/>
<feature type="region of interest" description="Disordered" evidence="1">
    <location>
        <begin position="206"/>
        <end position="246"/>
    </location>
</feature>
<evidence type="ECO:0000313" key="2">
    <source>
        <dbReference type="EMBL" id="RPB18289.1"/>
    </source>
</evidence>
<reference evidence="2 3" key="1">
    <citation type="journal article" date="2018" name="Nat. Ecol. Evol.">
        <title>Pezizomycetes genomes reveal the molecular basis of ectomycorrhizal truffle lifestyle.</title>
        <authorList>
            <person name="Murat C."/>
            <person name="Payen T."/>
            <person name="Noel B."/>
            <person name="Kuo A."/>
            <person name="Morin E."/>
            <person name="Chen J."/>
            <person name="Kohler A."/>
            <person name="Krizsan K."/>
            <person name="Balestrini R."/>
            <person name="Da Silva C."/>
            <person name="Montanini B."/>
            <person name="Hainaut M."/>
            <person name="Levati E."/>
            <person name="Barry K.W."/>
            <person name="Belfiori B."/>
            <person name="Cichocki N."/>
            <person name="Clum A."/>
            <person name="Dockter R.B."/>
            <person name="Fauchery L."/>
            <person name="Guy J."/>
            <person name="Iotti M."/>
            <person name="Le Tacon F."/>
            <person name="Lindquist E.A."/>
            <person name="Lipzen A."/>
            <person name="Malagnac F."/>
            <person name="Mello A."/>
            <person name="Molinier V."/>
            <person name="Miyauchi S."/>
            <person name="Poulain J."/>
            <person name="Riccioni C."/>
            <person name="Rubini A."/>
            <person name="Sitrit Y."/>
            <person name="Splivallo R."/>
            <person name="Traeger S."/>
            <person name="Wang M."/>
            <person name="Zifcakova L."/>
            <person name="Wipf D."/>
            <person name="Zambonelli A."/>
            <person name="Paolocci F."/>
            <person name="Nowrousian M."/>
            <person name="Ottonello S."/>
            <person name="Baldrian P."/>
            <person name="Spatafora J.W."/>
            <person name="Henrissat B."/>
            <person name="Nagy L.G."/>
            <person name="Aury J.M."/>
            <person name="Wincker P."/>
            <person name="Grigoriev I.V."/>
            <person name="Bonfante P."/>
            <person name="Martin F.M."/>
        </authorList>
    </citation>
    <scope>NUCLEOTIDE SEQUENCE [LARGE SCALE GENOMIC DNA]</scope>
    <source>
        <strain evidence="2 3">ATCC MYA-4762</strain>
    </source>
</reference>
<keyword evidence="3" id="KW-1185">Reference proteome</keyword>